<dbReference type="Proteomes" id="UP001042704">
    <property type="component" value="Chromosome"/>
</dbReference>
<dbReference type="AlphaFoldDB" id="A0A8A3S3B0"/>
<protein>
    <submittedName>
        <fullName evidence="1">Uncharacterized protein</fullName>
    </submittedName>
</protein>
<gene>
    <name evidence="1" type="ORF">RJ40_00800</name>
</gene>
<name>A0A8A3S3B0_9EURY</name>
<dbReference type="GeneID" id="76422847"/>
<dbReference type="KEGG" id="maqe:RJ40_00800"/>
<keyword evidence="2" id="KW-1185">Reference proteome</keyword>
<dbReference type="RefSeq" id="WP_265581447.1">
    <property type="nucleotide sequence ID" value="NZ_CP036172.1"/>
</dbReference>
<evidence type="ECO:0000313" key="1">
    <source>
        <dbReference type="EMBL" id="QSZ66140.1"/>
    </source>
</evidence>
<reference evidence="1" key="1">
    <citation type="journal article" date="2001" name="Int. J. Syst. Evol. Microbiol.">
        <title>Methanofollis aquaemaris sp. nov., a methanogen isolated from an aquaculture fish pond.</title>
        <authorList>
            <person name="Lai M.C."/>
            <person name="Chen S.C."/>
        </authorList>
    </citation>
    <scope>NUCLEOTIDE SEQUENCE</scope>
    <source>
        <strain evidence="1">N2F9704</strain>
    </source>
</reference>
<dbReference type="EMBL" id="CP036172">
    <property type="protein sequence ID" value="QSZ66140.1"/>
    <property type="molecule type" value="Genomic_DNA"/>
</dbReference>
<reference evidence="1" key="2">
    <citation type="submission" date="2019-02" db="EMBL/GenBank/DDBJ databases">
        <authorList>
            <person name="Chen S.-C."/>
            <person name="Chien H.-H."/>
            <person name="Lai M.-C."/>
        </authorList>
    </citation>
    <scope>NUCLEOTIDE SEQUENCE</scope>
    <source>
        <strain evidence="1">N2F9704</strain>
    </source>
</reference>
<evidence type="ECO:0000313" key="2">
    <source>
        <dbReference type="Proteomes" id="UP001042704"/>
    </source>
</evidence>
<accession>A0A8A3S3B0</accession>
<sequence length="171" mass="19234">MTKEVDLKIQLLHNKIGSKKAEVTEYYQSIVDQLAGNQYLDFKIETIKTDIPQFGKKIPNVNEIVQKSQNDSETILTVLNRLKVSIDQISTDPAYDISQDHPEIQKAYDEIRSLEEEKQLIADTLQLRSRAVHPGNAGTDQIKIHLCGICSGLFEEASRGSYAVSDDSPEE</sequence>
<proteinExistence type="predicted"/>
<organism evidence="1 2">
    <name type="scientific">Methanofollis aquaemaris</name>
    <dbReference type="NCBI Taxonomy" id="126734"/>
    <lineage>
        <taxon>Archaea</taxon>
        <taxon>Methanobacteriati</taxon>
        <taxon>Methanobacteriota</taxon>
        <taxon>Stenosarchaea group</taxon>
        <taxon>Methanomicrobia</taxon>
        <taxon>Methanomicrobiales</taxon>
        <taxon>Methanomicrobiaceae</taxon>
        <taxon>Methanofollis</taxon>
    </lineage>
</organism>